<organism evidence="1 2">
    <name type="scientific">Halobacillus halophilus (strain ATCC 35676 / DSM 2266 / JCM 20832 / KCTC 3685 / LMG 17431 / NBRC 102448 / NCIMB 2269)</name>
    <name type="common">Sporosarcina halophila</name>
    <dbReference type="NCBI Taxonomy" id="866895"/>
    <lineage>
        <taxon>Bacteria</taxon>
        <taxon>Bacillati</taxon>
        <taxon>Bacillota</taxon>
        <taxon>Bacilli</taxon>
        <taxon>Bacillales</taxon>
        <taxon>Bacillaceae</taxon>
        <taxon>Halobacillus</taxon>
    </lineage>
</organism>
<accession>I0JTP2</accession>
<reference evidence="1 2" key="1">
    <citation type="journal article" date="2013" name="Environ. Microbiol.">
        <title>Chloride and organic osmolytes: a hybrid strategy to cope with elevated salinities by the moderately halophilic, chloride-dependent bacterium Halobacillus halophilus.</title>
        <authorList>
            <person name="Saum S.H."/>
            <person name="Pfeiffer F."/>
            <person name="Palm P."/>
            <person name="Rampp M."/>
            <person name="Schuster S.C."/>
            <person name="Muller V."/>
            <person name="Oesterhelt D."/>
        </authorList>
    </citation>
    <scope>NUCLEOTIDE SEQUENCE [LARGE SCALE GENOMIC DNA]</scope>
    <source>
        <strain evidence="2">ATCC 35676 / DSM 2266 / JCM 20832 / NBRC 102448/ NCIMB 2269</strain>
        <plasmid evidence="2">PL16</plasmid>
    </source>
</reference>
<gene>
    <name evidence="1" type="ordered locus">HBHAL_6005</name>
</gene>
<sequence>MLKRKEDAGRVESKTISFGNNARGEVIVEGELFTGKLIGSEG</sequence>
<dbReference type="KEGG" id="hhd:HBHAL_6005"/>
<evidence type="ECO:0000313" key="2">
    <source>
        <dbReference type="Proteomes" id="UP000007397"/>
    </source>
</evidence>
<dbReference type="RefSeq" id="WP_014645396.1">
    <property type="nucleotide sequence ID" value="NC_017669.1"/>
</dbReference>
<keyword evidence="2" id="KW-1185">Reference proteome</keyword>
<proteinExistence type="predicted"/>
<dbReference type="PATRIC" id="fig|866895.3.peg.4218"/>
<dbReference type="HOGENOM" id="CLU_3252378_0_0_9"/>
<keyword evidence="1" id="KW-0614">Plasmid</keyword>
<dbReference type="AlphaFoldDB" id="I0JTP2"/>
<evidence type="ECO:0000313" key="1">
    <source>
        <dbReference type="EMBL" id="CCG47515.1"/>
    </source>
</evidence>
<name>I0JTP2_HALH3</name>
<protein>
    <submittedName>
        <fullName evidence="1">Uncharacterized protein</fullName>
    </submittedName>
</protein>
<dbReference type="EMBL" id="HE717024">
    <property type="protein sequence ID" value="CCG47515.1"/>
    <property type="molecule type" value="Genomic_DNA"/>
</dbReference>
<dbReference type="Proteomes" id="UP000007397">
    <property type="component" value="Plasmid PL16"/>
</dbReference>
<geneLocation type="plasmid" evidence="1 2">
    <name>PL16</name>
</geneLocation>